<dbReference type="EMBL" id="CM051404">
    <property type="protein sequence ID" value="KAJ4707421.1"/>
    <property type="molecule type" value="Genomic_DNA"/>
</dbReference>
<reference evidence="1 2" key="1">
    <citation type="journal article" date="2023" name="Science">
        <title>Complex scaffold remodeling in plant triterpene biosynthesis.</title>
        <authorList>
            <person name="De La Pena R."/>
            <person name="Hodgson H."/>
            <person name="Liu J.C."/>
            <person name="Stephenson M.J."/>
            <person name="Martin A.C."/>
            <person name="Owen C."/>
            <person name="Harkess A."/>
            <person name="Leebens-Mack J."/>
            <person name="Jimenez L.E."/>
            <person name="Osbourn A."/>
            <person name="Sattely E.S."/>
        </authorList>
    </citation>
    <scope>NUCLEOTIDE SEQUENCE [LARGE SCALE GENOMIC DNA]</scope>
    <source>
        <strain evidence="2">cv. JPN11</strain>
        <tissue evidence="1">Leaf</tissue>
    </source>
</reference>
<evidence type="ECO:0000313" key="1">
    <source>
        <dbReference type="EMBL" id="KAJ4707421.1"/>
    </source>
</evidence>
<sequence>MLQILSTLKNSHKLYKIKQVRSLFSRQQHIFLGDTALTDSPISSLSLLKEPRNEPQVDLSSVNFSGIAKSVLLRCSQLFEVKQCKSHANASSKDFILVLSDVIPETVRKFWRFLVLKPENVLEILLGFQFEYEKVGFRGGKIETVWEMFKWASRQYKGFKHLPRSYEVMASLLVRVGMFREVELLFLAMEREGILLNSTEILSNLIEGYVGVEDIERSILLFNQMRGRGLVPSSSCYGVIIDYLVKMKRTQLAFRICLDMVGMGINLTDVEKASFQNVVRLLCREGKIQESRNLVRKANPFGLEPSVLVLNEIAFGYCEKKDFEDLLSFFAEMKCAPDVLAGNRIVSIICKIYGVERADFFRQALEHLGFRPDEITFGILIGWSCREGNLRSAFLYLSEILSRGLNPDTFSYNSLISGMFKQGMWKHAKDILDEMVNRGTPPTLSTYRILLAGYCKARQIDEAKMMVSEMANCGFIELSLLEDPLSKAFVVLGLNPSAVRLRRDNEMGFSKAEFFDNLGNGLYLDTDLDEFEKKVTEILEDATIPDFNSLVMMECIHGNLKAALLLVDEMVRWGQELSLSVLSALVKGLCASRFHIKACIGLLEKMPKLIDQLDQESLNLLVQSCCKKGLVSKGKKIFDGMLQRGLAIENKTYTALLIGLCKKGILKDLHGYWDIAQNKKWLPCFDDSKALVECLCHKKMLKESLELLESMLVSQPLLNARHLPHVPGKALCYGFFQLCACIGGRTFTAGLQLGSNGLQPYYKRNMAPCWDVSVSLILQLIRADRLEKAVALREISLKEQPLLSSSFHGAFIKGFCMTGKVEEASKLFRDAFSTRMLPEDEVCNTLIQGHCQAYNLMKVKELLGVMIRKNLTISISSYRNLVRWMCMEGRIPCALSLKELMLGQSMSHNSIILNILVFYLISSGNNILVSKVLNELLEDESLLNEVTYNFLVRGFLKHKDITSSVHYLSTMISKGITPSNCSSSKVISCLCEVGELGKALELSQEMRLKGWVHSSIVQNAIVEGLLSCSKLQEAAHFLDQIVGKGLVPDTINYDNLIKQFCRYGRLNKAVELLNIMLKKGGIPNSASYDSIICGLCTCNKLDEAMDFHAEMLARNLKPSMKTWDMLVHKLCLEGRTTEAEMLLMSIVHLGESPTREMYSTVVNRYHFENNLRKASELVQVMQRSWV</sequence>
<evidence type="ECO:0000313" key="2">
    <source>
        <dbReference type="Proteomes" id="UP001164539"/>
    </source>
</evidence>
<proteinExistence type="predicted"/>
<name>A0ACC1X7K3_MELAZ</name>
<organism evidence="1 2">
    <name type="scientific">Melia azedarach</name>
    <name type="common">Chinaberry tree</name>
    <dbReference type="NCBI Taxonomy" id="155640"/>
    <lineage>
        <taxon>Eukaryota</taxon>
        <taxon>Viridiplantae</taxon>
        <taxon>Streptophyta</taxon>
        <taxon>Embryophyta</taxon>
        <taxon>Tracheophyta</taxon>
        <taxon>Spermatophyta</taxon>
        <taxon>Magnoliopsida</taxon>
        <taxon>eudicotyledons</taxon>
        <taxon>Gunneridae</taxon>
        <taxon>Pentapetalae</taxon>
        <taxon>rosids</taxon>
        <taxon>malvids</taxon>
        <taxon>Sapindales</taxon>
        <taxon>Meliaceae</taxon>
        <taxon>Melia</taxon>
    </lineage>
</organism>
<accession>A0ACC1X7K3</accession>
<keyword evidence="2" id="KW-1185">Reference proteome</keyword>
<gene>
    <name evidence="1" type="ORF">OWV82_020944</name>
</gene>
<dbReference type="Proteomes" id="UP001164539">
    <property type="component" value="Chromosome 11"/>
</dbReference>
<protein>
    <submittedName>
        <fullName evidence="1">Pentatricopeptide repeat-containing protein</fullName>
    </submittedName>
</protein>
<comment type="caution">
    <text evidence="1">The sequence shown here is derived from an EMBL/GenBank/DDBJ whole genome shotgun (WGS) entry which is preliminary data.</text>
</comment>